<dbReference type="KEGG" id="apac:S7S_14095"/>
<dbReference type="AlphaFoldDB" id="A0A0B4XPU3"/>
<dbReference type="Pfam" id="PF13670">
    <property type="entry name" value="PepSY_2"/>
    <property type="match status" value="1"/>
</dbReference>
<keyword evidence="4" id="KW-1185">Reference proteome</keyword>
<evidence type="ECO:0000259" key="2">
    <source>
        <dbReference type="Pfam" id="PF13670"/>
    </source>
</evidence>
<sequence>MQTKHALMLPLIAGSLSLAAVSAQARMTPDQVDALLKQTGEYGFTHYEEISFDDGEVEVEGWLDDNWTADVDFTLQGEAVREERRRRDGGARGLSADDVRNAVKAATDEGLTQIEEIQTRRGNTIEVEGYGQNGGEMEIHIDAESYKVINIDRD</sequence>
<evidence type="ECO:0000313" key="3">
    <source>
        <dbReference type="EMBL" id="AJD49231.1"/>
    </source>
</evidence>
<proteinExistence type="predicted"/>
<dbReference type="Proteomes" id="UP000006764">
    <property type="component" value="Chromosome"/>
</dbReference>
<dbReference type="HOGENOM" id="CLU_142312_0_0_6"/>
<protein>
    <recommendedName>
        <fullName evidence="2">PepSY domain-containing protein</fullName>
    </recommendedName>
</protein>
<evidence type="ECO:0000313" key="4">
    <source>
        <dbReference type="Proteomes" id="UP000006764"/>
    </source>
</evidence>
<organism evidence="3 4">
    <name type="scientific">Isoalcanivorax pacificus W11-5</name>
    <dbReference type="NCBI Taxonomy" id="391936"/>
    <lineage>
        <taxon>Bacteria</taxon>
        <taxon>Pseudomonadati</taxon>
        <taxon>Pseudomonadota</taxon>
        <taxon>Gammaproteobacteria</taxon>
        <taxon>Oceanospirillales</taxon>
        <taxon>Alcanivoracaceae</taxon>
        <taxon>Isoalcanivorax</taxon>
    </lineage>
</organism>
<feature type="chain" id="PRO_5002111301" description="PepSY domain-containing protein" evidence="1">
    <location>
        <begin position="26"/>
        <end position="154"/>
    </location>
</feature>
<evidence type="ECO:0000256" key="1">
    <source>
        <dbReference type="SAM" id="SignalP"/>
    </source>
</evidence>
<dbReference type="OrthoDB" id="7595029at2"/>
<dbReference type="EMBL" id="CP004387">
    <property type="protein sequence ID" value="AJD49231.1"/>
    <property type="molecule type" value="Genomic_DNA"/>
</dbReference>
<feature type="signal peptide" evidence="1">
    <location>
        <begin position="1"/>
        <end position="25"/>
    </location>
</feature>
<feature type="domain" description="PepSY" evidence="2">
    <location>
        <begin position="101"/>
        <end position="150"/>
    </location>
</feature>
<gene>
    <name evidence="3" type="ORF">S7S_14095</name>
</gene>
<dbReference type="STRING" id="391936.S7S_14095"/>
<dbReference type="InterPro" id="IPR025711">
    <property type="entry name" value="PepSY"/>
</dbReference>
<dbReference type="RefSeq" id="WP_008733987.1">
    <property type="nucleotide sequence ID" value="NZ_CP004387.1"/>
</dbReference>
<keyword evidence="1" id="KW-0732">Signal</keyword>
<name>A0A0B4XPU3_9GAMM</name>
<accession>A0A0B4XPU3</accession>
<reference evidence="3 4" key="1">
    <citation type="journal article" date="2012" name="J. Bacteriol.">
        <title>Genome sequence of an alkane-degrading bacterium, Alcanivorax pacificus type strain W11-5, isolated from deep sea sediment.</title>
        <authorList>
            <person name="Lai Q."/>
            <person name="Shao Z."/>
        </authorList>
    </citation>
    <scope>NUCLEOTIDE SEQUENCE [LARGE SCALE GENOMIC DNA]</scope>
    <source>
        <strain evidence="3 4">W11-5</strain>
    </source>
</reference>